<keyword evidence="10" id="KW-1185">Reference proteome</keyword>
<keyword evidence="2" id="KW-0328">Glycosyltransferase</keyword>
<dbReference type="EMBL" id="CP013480">
    <property type="protein sequence ID" value="ALS59538.1"/>
    <property type="molecule type" value="Genomic_DNA"/>
</dbReference>
<dbReference type="CDD" id="cd04187">
    <property type="entry name" value="DPM1_like_bac"/>
    <property type="match status" value="1"/>
</dbReference>
<dbReference type="InterPro" id="IPR050256">
    <property type="entry name" value="Glycosyltransferase_2"/>
</dbReference>
<feature type="transmembrane region" description="Helical" evidence="7">
    <location>
        <begin position="245"/>
        <end position="271"/>
    </location>
</feature>
<dbReference type="SUPFAM" id="SSF53448">
    <property type="entry name" value="Nucleotide-diphospho-sugar transferases"/>
    <property type="match status" value="1"/>
</dbReference>
<dbReference type="Proteomes" id="UP000060277">
    <property type="component" value="Chromosome"/>
</dbReference>
<accession>A0ABN4JEZ2</accession>
<evidence type="ECO:0000256" key="2">
    <source>
        <dbReference type="ARBA" id="ARBA00022676"/>
    </source>
</evidence>
<keyword evidence="5 7" id="KW-1133">Transmembrane helix</keyword>
<evidence type="ECO:0000313" key="9">
    <source>
        <dbReference type="EMBL" id="ALS59538.1"/>
    </source>
</evidence>
<comment type="subcellular location">
    <subcellularLocation>
        <location evidence="1">Membrane</location>
        <topology evidence="1">Multi-pass membrane protein</topology>
    </subcellularLocation>
</comment>
<keyword evidence="6 7" id="KW-0472">Membrane</keyword>
<dbReference type="Gene3D" id="3.90.550.10">
    <property type="entry name" value="Spore Coat Polysaccharide Biosynthesis Protein SpsA, Chain A"/>
    <property type="match status" value="1"/>
</dbReference>
<keyword evidence="4 7" id="KW-0812">Transmembrane</keyword>
<dbReference type="InterPro" id="IPR029044">
    <property type="entry name" value="Nucleotide-diphossugar_trans"/>
</dbReference>
<dbReference type="InterPro" id="IPR001173">
    <property type="entry name" value="Glyco_trans_2-like"/>
</dbReference>
<feature type="transmembrane region" description="Helical" evidence="7">
    <location>
        <begin position="283"/>
        <end position="304"/>
    </location>
</feature>
<organism evidence="9 10">
    <name type="scientific">Pandoraea norimbergensis</name>
    <dbReference type="NCBI Taxonomy" id="93219"/>
    <lineage>
        <taxon>Bacteria</taxon>
        <taxon>Pseudomonadati</taxon>
        <taxon>Pseudomonadota</taxon>
        <taxon>Betaproteobacteria</taxon>
        <taxon>Burkholderiales</taxon>
        <taxon>Burkholderiaceae</taxon>
        <taxon>Pandoraea</taxon>
    </lineage>
</organism>
<evidence type="ECO:0000256" key="6">
    <source>
        <dbReference type="ARBA" id="ARBA00023136"/>
    </source>
</evidence>
<evidence type="ECO:0000313" key="10">
    <source>
        <dbReference type="Proteomes" id="UP000060277"/>
    </source>
</evidence>
<evidence type="ECO:0000259" key="8">
    <source>
        <dbReference type="Pfam" id="PF00535"/>
    </source>
</evidence>
<sequence>MPERFRGTSSPVLAIVVPCFNEQEVLPMTIRHLAGVLDNLKTQGQVAAGSYLYFVDDGSTDLTWPILIAARTENDSVRSLKLSRNFGHQNALLAGLMQVRPHCDVSISIDADLQQDSGAIRDFLARYAEGAEIVYGVRRNRDADGFFKRTTATFFYRLMARMGARVIPNHADYRLLGNKAMAALSQYGEPEVFLRALCIQLGYRTATVEFEVTERAAGVSKYSFGKMLKLALTGITSFSVAPLRLITVIGLLVFGMSLAMALYVLAIALFFDKVVPGWASTTLPIYFLGGVQILCTAVIGEYMAQILTGVKRRPRYLIEEEAK</sequence>
<dbReference type="RefSeq" id="WP_058376462.1">
    <property type="nucleotide sequence ID" value="NZ_CP013480.3"/>
</dbReference>
<name>A0ABN4JEZ2_9BURK</name>
<dbReference type="PANTHER" id="PTHR48090:SF1">
    <property type="entry name" value="PROPHAGE BACTOPRENOL GLUCOSYL TRANSFERASE HOMOLOG"/>
    <property type="match status" value="1"/>
</dbReference>
<dbReference type="PANTHER" id="PTHR48090">
    <property type="entry name" value="UNDECAPRENYL-PHOSPHATE 4-DEOXY-4-FORMAMIDO-L-ARABINOSE TRANSFERASE-RELATED"/>
    <property type="match status" value="1"/>
</dbReference>
<evidence type="ECO:0000256" key="4">
    <source>
        <dbReference type="ARBA" id="ARBA00022692"/>
    </source>
</evidence>
<evidence type="ECO:0000256" key="5">
    <source>
        <dbReference type="ARBA" id="ARBA00022989"/>
    </source>
</evidence>
<evidence type="ECO:0000256" key="3">
    <source>
        <dbReference type="ARBA" id="ARBA00022679"/>
    </source>
</evidence>
<keyword evidence="3" id="KW-0808">Transferase</keyword>
<evidence type="ECO:0000256" key="1">
    <source>
        <dbReference type="ARBA" id="ARBA00004141"/>
    </source>
</evidence>
<reference evidence="10" key="1">
    <citation type="submission" date="2015-12" db="EMBL/GenBank/DDBJ databases">
        <title>Complete genome sequence of Pandoraea norimbergensis DSM 11628.</title>
        <authorList>
            <person name="Ee R."/>
            <person name="Lim Y.-L."/>
            <person name="Yong D."/>
            <person name="Yin W.-F."/>
            <person name="Chan K.-G."/>
        </authorList>
    </citation>
    <scope>NUCLEOTIDE SEQUENCE [LARGE SCALE GENOMIC DNA]</scope>
    <source>
        <strain evidence="10">DSM 11628</strain>
    </source>
</reference>
<protein>
    <recommendedName>
        <fullName evidence="8">Glycosyltransferase 2-like domain-containing protein</fullName>
    </recommendedName>
</protein>
<proteinExistence type="predicted"/>
<gene>
    <name evidence="9" type="ORF">AT302_07005</name>
</gene>
<dbReference type="Pfam" id="PF00535">
    <property type="entry name" value="Glycos_transf_2"/>
    <property type="match status" value="1"/>
</dbReference>
<evidence type="ECO:0000256" key="7">
    <source>
        <dbReference type="SAM" id="Phobius"/>
    </source>
</evidence>
<feature type="domain" description="Glycosyltransferase 2-like" evidence="8">
    <location>
        <begin position="15"/>
        <end position="163"/>
    </location>
</feature>